<dbReference type="Proteomes" id="UP000424527">
    <property type="component" value="Unassembled WGS sequence"/>
</dbReference>
<gene>
    <name evidence="2" type="ORF">D5F01_LYC01429</name>
</gene>
<reference evidence="2 3" key="1">
    <citation type="submission" date="2019-07" db="EMBL/GenBank/DDBJ databases">
        <title>Chromosome genome assembly for large yellow croaker.</title>
        <authorList>
            <person name="Xiao S."/>
        </authorList>
    </citation>
    <scope>NUCLEOTIDE SEQUENCE [LARGE SCALE GENOMIC DNA]</scope>
    <source>
        <strain evidence="2">JMULYC20181020</strain>
        <tissue evidence="2">Muscle</tissue>
    </source>
</reference>
<protein>
    <submittedName>
        <fullName evidence="2">Uncharacterized protein</fullName>
    </submittedName>
</protein>
<feature type="transmembrane region" description="Helical" evidence="1">
    <location>
        <begin position="45"/>
        <end position="64"/>
    </location>
</feature>
<keyword evidence="1" id="KW-0812">Transmembrane</keyword>
<keyword evidence="3" id="KW-1185">Reference proteome</keyword>
<keyword evidence="1" id="KW-1133">Transmembrane helix</keyword>
<evidence type="ECO:0000313" key="3">
    <source>
        <dbReference type="Proteomes" id="UP000424527"/>
    </source>
</evidence>
<dbReference type="EMBL" id="REGW02000002">
    <property type="protein sequence ID" value="KAE8299045.1"/>
    <property type="molecule type" value="Genomic_DNA"/>
</dbReference>
<keyword evidence="1" id="KW-0472">Membrane</keyword>
<evidence type="ECO:0000256" key="1">
    <source>
        <dbReference type="SAM" id="Phobius"/>
    </source>
</evidence>
<comment type="caution">
    <text evidence="2">The sequence shown here is derived from an EMBL/GenBank/DDBJ whole genome shotgun (WGS) entry which is preliminary data.</text>
</comment>
<organism evidence="2 3">
    <name type="scientific">Larimichthys crocea</name>
    <name type="common">Large yellow croaker</name>
    <name type="synonym">Pseudosciaena crocea</name>
    <dbReference type="NCBI Taxonomy" id="215358"/>
    <lineage>
        <taxon>Eukaryota</taxon>
        <taxon>Metazoa</taxon>
        <taxon>Chordata</taxon>
        <taxon>Craniata</taxon>
        <taxon>Vertebrata</taxon>
        <taxon>Euteleostomi</taxon>
        <taxon>Actinopterygii</taxon>
        <taxon>Neopterygii</taxon>
        <taxon>Teleostei</taxon>
        <taxon>Neoteleostei</taxon>
        <taxon>Acanthomorphata</taxon>
        <taxon>Eupercaria</taxon>
        <taxon>Sciaenidae</taxon>
        <taxon>Larimichthys</taxon>
    </lineage>
</organism>
<accession>A0A6G0J5J8</accession>
<name>A0A6G0J5J8_LARCR</name>
<sequence>MLVRENRHVLTGLLLLGTRWTHGASGTSSAWGALSLEDIEDVHIFGSLIAGVLMIGMGMALIYLKTGKLAANKESPKLSAVIAHHGGAVADQVKELQQKIFCGELTQHKQLEGETKESMAWSLMKKIQQIASIAVETGLGPRGRRRAGVKAGDR</sequence>
<evidence type="ECO:0000313" key="2">
    <source>
        <dbReference type="EMBL" id="KAE8299045.1"/>
    </source>
</evidence>
<proteinExistence type="predicted"/>
<dbReference type="AlphaFoldDB" id="A0A6G0J5J8"/>